<keyword evidence="2" id="KW-1185">Reference proteome</keyword>
<dbReference type="Proteomes" id="UP001085076">
    <property type="component" value="Miscellaneous, Linkage group lg09"/>
</dbReference>
<name>A0A9D5H454_9LILI</name>
<gene>
    <name evidence="1" type="ORF">J5N97_027749</name>
</gene>
<sequence length="82" mass="9526">MISQSLPPSERFRIHDPLHAVTDRSCNGSYILKTFGDCFYGQYFRHEYANGISTQLECVYAPERTFLSWLMDSRSGVFFPHV</sequence>
<reference evidence="1" key="1">
    <citation type="submission" date="2021-03" db="EMBL/GenBank/DDBJ databases">
        <authorList>
            <person name="Li Z."/>
            <person name="Yang C."/>
        </authorList>
    </citation>
    <scope>NUCLEOTIDE SEQUENCE</scope>
    <source>
        <strain evidence="1">Dzin_1.0</strain>
        <tissue evidence="1">Leaf</tissue>
    </source>
</reference>
<reference evidence="1" key="2">
    <citation type="journal article" date="2022" name="Hortic Res">
        <title>The genome of Dioscorea zingiberensis sheds light on the biosynthesis, origin and evolution of the medicinally important diosgenin saponins.</title>
        <authorList>
            <person name="Li Y."/>
            <person name="Tan C."/>
            <person name="Li Z."/>
            <person name="Guo J."/>
            <person name="Li S."/>
            <person name="Chen X."/>
            <person name="Wang C."/>
            <person name="Dai X."/>
            <person name="Yang H."/>
            <person name="Song W."/>
            <person name="Hou L."/>
            <person name="Xu J."/>
            <person name="Tong Z."/>
            <person name="Xu A."/>
            <person name="Yuan X."/>
            <person name="Wang W."/>
            <person name="Yang Q."/>
            <person name="Chen L."/>
            <person name="Sun Z."/>
            <person name="Wang K."/>
            <person name="Pan B."/>
            <person name="Chen J."/>
            <person name="Bao Y."/>
            <person name="Liu F."/>
            <person name="Qi X."/>
            <person name="Gang D.R."/>
            <person name="Wen J."/>
            <person name="Li J."/>
        </authorList>
    </citation>
    <scope>NUCLEOTIDE SEQUENCE</scope>
    <source>
        <strain evidence="1">Dzin_1.0</strain>
    </source>
</reference>
<organism evidence="1 2">
    <name type="scientific">Dioscorea zingiberensis</name>
    <dbReference type="NCBI Taxonomy" id="325984"/>
    <lineage>
        <taxon>Eukaryota</taxon>
        <taxon>Viridiplantae</taxon>
        <taxon>Streptophyta</taxon>
        <taxon>Embryophyta</taxon>
        <taxon>Tracheophyta</taxon>
        <taxon>Spermatophyta</taxon>
        <taxon>Magnoliopsida</taxon>
        <taxon>Liliopsida</taxon>
        <taxon>Dioscoreales</taxon>
        <taxon>Dioscoreaceae</taxon>
        <taxon>Dioscorea</taxon>
    </lineage>
</organism>
<proteinExistence type="predicted"/>
<evidence type="ECO:0000313" key="2">
    <source>
        <dbReference type="Proteomes" id="UP001085076"/>
    </source>
</evidence>
<evidence type="ECO:0000313" key="1">
    <source>
        <dbReference type="EMBL" id="KAJ0962627.1"/>
    </source>
</evidence>
<dbReference type="AlphaFoldDB" id="A0A9D5H454"/>
<dbReference type="EMBL" id="JAGGNH010000009">
    <property type="protein sequence ID" value="KAJ0962627.1"/>
    <property type="molecule type" value="Genomic_DNA"/>
</dbReference>
<comment type="caution">
    <text evidence="1">The sequence shown here is derived from an EMBL/GenBank/DDBJ whole genome shotgun (WGS) entry which is preliminary data.</text>
</comment>
<protein>
    <submittedName>
        <fullName evidence="1">Uncharacterized protein</fullName>
    </submittedName>
</protein>
<accession>A0A9D5H454</accession>